<feature type="transmembrane region" description="Helical" evidence="6">
    <location>
        <begin position="114"/>
        <end position="138"/>
    </location>
</feature>
<dbReference type="NCBIfam" id="TIGR00374">
    <property type="entry name" value="flippase-like domain"/>
    <property type="match status" value="1"/>
</dbReference>
<keyword evidence="4 6" id="KW-1133">Transmembrane helix</keyword>
<proteinExistence type="predicted"/>
<dbReference type="Pfam" id="PF03706">
    <property type="entry name" value="LPG_synthase_TM"/>
    <property type="match status" value="1"/>
</dbReference>
<feature type="transmembrane region" description="Helical" evidence="6">
    <location>
        <begin position="42"/>
        <end position="62"/>
    </location>
</feature>
<evidence type="ECO:0000256" key="2">
    <source>
        <dbReference type="ARBA" id="ARBA00022475"/>
    </source>
</evidence>
<name>A0A832LU70_9BACT</name>
<evidence type="ECO:0000256" key="6">
    <source>
        <dbReference type="SAM" id="Phobius"/>
    </source>
</evidence>
<evidence type="ECO:0000256" key="3">
    <source>
        <dbReference type="ARBA" id="ARBA00022692"/>
    </source>
</evidence>
<dbReference type="GO" id="GO:0005886">
    <property type="term" value="C:plasma membrane"/>
    <property type="evidence" value="ECO:0007669"/>
    <property type="project" value="UniProtKB-SubCell"/>
</dbReference>
<feature type="transmembrane region" description="Helical" evidence="6">
    <location>
        <begin position="218"/>
        <end position="240"/>
    </location>
</feature>
<protein>
    <submittedName>
        <fullName evidence="7">Flippase-like domain-containing protein</fullName>
    </submittedName>
</protein>
<reference evidence="7" key="1">
    <citation type="journal article" date="2020" name="mSystems">
        <title>Genome- and Community-Level Interaction Insights into Carbon Utilization and Element Cycling Functions of Hydrothermarchaeota in Hydrothermal Sediment.</title>
        <authorList>
            <person name="Zhou Z."/>
            <person name="Liu Y."/>
            <person name="Xu W."/>
            <person name="Pan J."/>
            <person name="Luo Z.H."/>
            <person name="Li M."/>
        </authorList>
    </citation>
    <scope>NUCLEOTIDE SEQUENCE [LARGE SCALE GENOMIC DNA]</scope>
    <source>
        <strain evidence="7">SpSt-605</strain>
    </source>
</reference>
<feature type="transmembrane region" description="Helical" evidence="6">
    <location>
        <begin position="5"/>
        <end position="22"/>
    </location>
</feature>
<dbReference type="PANTHER" id="PTHR40277">
    <property type="entry name" value="BLL5419 PROTEIN"/>
    <property type="match status" value="1"/>
</dbReference>
<accession>A0A832LU70</accession>
<keyword evidence="2" id="KW-1003">Cell membrane</keyword>
<sequence length="291" mass="33339">MKSKVFLLLRFLTSIGILFYLFHKTDWSKIKYLIKNIEPYYYFAALLCVVAFQSLVALRWKLICEAWNFKASFLYYFKTYLMGFSLNTVFPGIVAGDTLRSLFLVKSGLDWKKAGLSVLLDRGLGLTGILLILSLSLPFRADFLPEKFKLSLYVITYSSLVGFFLLTLLSSLYEIDILKPLRIPEVIFPLFLGLLIQILFVFQFLFLALAIHIDLPKSYFFVIIPITSFLSALPLSISGLGVREGTLSYFLVLFNYSVEYGLSLGLLAYTLILLSAIPGVFFYFFFKKERN</sequence>
<dbReference type="EMBL" id="DSZU01000016">
    <property type="protein sequence ID" value="HGV54607.1"/>
    <property type="molecule type" value="Genomic_DNA"/>
</dbReference>
<comment type="subcellular location">
    <subcellularLocation>
        <location evidence="1">Cell membrane</location>
        <topology evidence="1">Multi-pass membrane protein</topology>
    </subcellularLocation>
</comment>
<feature type="transmembrane region" description="Helical" evidence="6">
    <location>
        <begin position="187"/>
        <end position="211"/>
    </location>
</feature>
<dbReference type="PANTHER" id="PTHR40277:SF1">
    <property type="entry name" value="BLL5419 PROTEIN"/>
    <property type="match status" value="1"/>
</dbReference>
<evidence type="ECO:0000256" key="5">
    <source>
        <dbReference type="ARBA" id="ARBA00023136"/>
    </source>
</evidence>
<evidence type="ECO:0000256" key="1">
    <source>
        <dbReference type="ARBA" id="ARBA00004651"/>
    </source>
</evidence>
<evidence type="ECO:0000313" key="7">
    <source>
        <dbReference type="EMBL" id="HGV54607.1"/>
    </source>
</evidence>
<keyword evidence="3 6" id="KW-0812">Transmembrane</keyword>
<keyword evidence="5 6" id="KW-0472">Membrane</keyword>
<evidence type="ECO:0000256" key="4">
    <source>
        <dbReference type="ARBA" id="ARBA00022989"/>
    </source>
</evidence>
<organism evidence="7">
    <name type="scientific">Caldimicrobium thiodismutans</name>
    <dbReference type="NCBI Taxonomy" id="1653476"/>
    <lineage>
        <taxon>Bacteria</taxon>
        <taxon>Pseudomonadati</taxon>
        <taxon>Thermodesulfobacteriota</taxon>
        <taxon>Thermodesulfobacteria</taxon>
        <taxon>Thermodesulfobacteriales</taxon>
        <taxon>Thermodesulfobacteriaceae</taxon>
        <taxon>Caldimicrobium</taxon>
    </lineage>
</organism>
<feature type="transmembrane region" description="Helical" evidence="6">
    <location>
        <begin position="260"/>
        <end position="286"/>
    </location>
</feature>
<feature type="transmembrane region" description="Helical" evidence="6">
    <location>
        <begin position="150"/>
        <end position="175"/>
    </location>
</feature>
<dbReference type="AlphaFoldDB" id="A0A832LU70"/>
<comment type="caution">
    <text evidence="7">The sequence shown here is derived from an EMBL/GenBank/DDBJ whole genome shotgun (WGS) entry which is preliminary data.</text>
</comment>
<feature type="transmembrane region" description="Helical" evidence="6">
    <location>
        <begin position="74"/>
        <end position="94"/>
    </location>
</feature>
<dbReference type="InterPro" id="IPR022791">
    <property type="entry name" value="L-PG_synthase/AglD"/>
</dbReference>
<gene>
    <name evidence="7" type="ORF">ENT73_00775</name>
</gene>